<accession>A0A2R8BYH3</accession>
<evidence type="ECO:0000256" key="1">
    <source>
        <dbReference type="SAM" id="Coils"/>
    </source>
</evidence>
<organism evidence="4 5">
    <name type="scientific">Palleronia abyssalis</name>
    <dbReference type="NCBI Taxonomy" id="1501240"/>
    <lineage>
        <taxon>Bacteria</taxon>
        <taxon>Pseudomonadati</taxon>
        <taxon>Pseudomonadota</taxon>
        <taxon>Alphaproteobacteria</taxon>
        <taxon>Rhodobacterales</taxon>
        <taxon>Roseobacteraceae</taxon>
        <taxon>Palleronia</taxon>
    </lineage>
</organism>
<dbReference type="EMBL" id="ONZF01000008">
    <property type="protein sequence ID" value="SPJ25227.1"/>
    <property type="molecule type" value="Genomic_DNA"/>
</dbReference>
<keyword evidence="3" id="KW-0812">Transmembrane</keyword>
<dbReference type="InterPro" id="IPR050445">
    <property type="entry name" value="Bact_polysacc_biosynth/exp"/>
</dbReference>
<evidence type="ECO:0000256" key="2">
    <source>
        <dbReference type="SAM" id="MobiDB-lite"/>
    </source>
</evidence>
<dbReference type="GO" id="GO:0005886">
    <property type="term" value="C:plasma membrane"/>
    <property type="evidence" value="ECO:0007669"/>
    <property type="project" value="TreeGrafter"/>
</dbReference>
<name>A0A2R8BYH3_9RHOB</name>
<evidence type="ECO:0000313" key="5">
    <source>
        <dbReference type="Proteomes" id="UP000244912"/>
    </source>
</evidence>
<feature type="compositionally biased region" description="Basic and acidic residues" evidence="2">
    <location>
        <begin position="42"/>
        <end position="56"/>
    </location>
</feature>
<evidence type="ECO:0000313" key="4">
    <source>
        <dbReference type="EMBL" id="SPJ25227.1"/>
    </source>
</evidence>
<protein>
    <submittedName>
        <fullName evidence="4">Uncharacterized protein</fullName>
    </submittedName>
</protein>
<feature type="region of interest" description="Disordered" evidence="2">
    <location>
        <begin position="124"/>
        <end position="166"/>
    </location>
</feature>
<dbReference type="PANTHER" id="PTHR32309">
    <property type="entry name" value="TYROSINE-PROTEIN KINASE"/>
    <property type="match status" value="1"/>
</dbReference>
<keyword evidence="5" id="KW-1185">Reference proteome</keyword>
<feature type="region of interest" description="Disordered" evidence="2">
    <location>
        <begin position="1"/>
        <end position="56"/>
    </location>
</feature>
<keyword evidence="1" id="KW-0175">Coiled coil</keyword>
<feature type="compositionally biased region" description="Basic residues" evidence="2">
    <location>
        <begin position="1"/>
        <end position="14"/>
    </location>
</feature>
<feature type="transmembrane region" description="Helical" evidence="3">
    <location>
        <begin position="522"/>
        <end position="542"/>
    </location>
</feature>
<feature type="coiled-coil region" evidence="1">
    <location>
        <begin position="336"/>
        <end position="419"/>
    </location>
</feature>
<dbReference type="GO" id="GO:0004713">
    <property type="term" value="F:protein tyrosine kinase activity"/>
    <property type="evidence" value="ECO:0007669"/>
    <property type="project" value="TreeGrafter"/>
</dbReference>
<reference evidence="4 5" key="1">
    <citation type="submission" date="2018-03" db="EMBL/GenBank/DDBJ databases">
        <authorList>
            <person name="Keele B.F."/>
        </authorList>
    </citation>
    <scope>NUCLEOTIDE SEQUENCE [LARGE SCALE GENOMIC DNA]</scope>
    <source>
        <strain evidence="4 5">CECT 8504</strain>
    </source>
</reference>
<dbReference type="OrthoDB" id="7810642at2"/>
<feature type="transmembrane region" description="Helical" evidence="3">
    <location>
        <begin position="190"/>
        <end position="210"/>
    </location>
</feature>
<keyword evidence="3" id="KW-0472">Membrane</keyword>
<sequence>MTMNTKPKKFRLRKSGSLVSTPETAPTEKTEDSNGPANTPERPPRAEVRVTKRAPDAQRIDSDLNTDLAAIRREGLTGRQLRMARRLAQKHDVPVTSDFDAVRQLRLKGIDPFERANMLELVVPDSQSPATTKTDPKVQLPQTVKPTKVPSNDLRPEVKPKAPESSGQLLQIQEIQRDIARRRRRKLSLLLARLAFFVGLPTFIAGYYYFKIATPMYATQAEFVIQQAEGAGSPALGGLFSGTGFATSQDSITVQSYLTSRDAMIRLDEDAGFKTHFSQDFIDPIQRLPENASNEDAYDLYQDVVQIGYDPTEGIIKMEVIAASPEVSAEYSDLLIDYAEERVDRLTQRLREDQMAGARGSFEEAEAKMLASQQRVLELQEQLGVLDPAAESGSVMSQITAFETQLREKRLELDQLLSNRRPNAARVAGVEGDLDRLRGVIGELRSEMTDGTGDVASLARVSAELRIAETDLQTRTALMQQALQQLETARIEANRQVRYLSLGVLPIAPDEPTYPRAFENTLLAFLVFSGIYLMMSLTASILREQVSS</sequence>
<dbReference type="AlphaFoldDB" id="A0A2R8BYH3"/>
<keyword evidence="3" id="KW-1133">Transmembrane helix</keyword>
<proteinExistence type="predicted"/>
<gene>
    <name evidence="4" type="ORF">PAA8504_03078</name>
</gene>
<evidence type="ECO:0000256" key="3">
    <source>
        <dbReference type="SAM" id="Phobius"/>
    </source>
</evidence>
<dbReference type="Proteomes" id="UP000244912">
    <property type="component" value="Unassembled WGS sequence"/>
</dbReference>
<dbReference type="PANTHER" id="PTHR32309:SF13">
    <property type="entry name" value="FERRIC ENTEROBACTIN TRANSPORT PROTEIN FEPE"/>
    <property type="match status" value="1"/>
</dbReference>